<keyword evidence="7 8" id="KW-1015">Disulfide bond</keyword>
<dbReference type="AlphaFoldDB" id="A0A913ZBV0"/>
<evidence type="ECO:0000256" key="4">
    <source>
        <dbReference type="ARBA" id="ARBA00022737"/>
    </source>
</evidence>
<dbReference type="Proteomes" id="UP000887568">
    <property type="component" value="Unplaced"/>
</dbReference>
<dbReference type="PROSITE" id="PS01209">
    <property type="entry name" value="LDLRA_1"/>
    <property type="match status" value="2"/>
</dbReference>
<dbReference type="Gene3D" id="4.10.400.10">
    <property type="entry name" value="Low-density Lipoprotein Receptor"/>
    <property type="match status" value="2"/>
</dbReference>
<evidence type="ECO:0000256" key="8">
    <source>
        <dbReference type="PROSITE-ProRule" id="PRU00124"/>
    </source>
</evidence>
<feature type="chain" id="PRO_5036688903" evidence="10">
    <location>
        <begin position="26"/>
        <end position="347"/>
    </location>
</feature>
<protein>
    <submittedName>
        <fullName evidence="11">Uncharacterized protein</fullName>
    </submittedName>
</protein>
<dbReference type="Pfam" id="PF00057">
    <property type="entry name" value="Ldl_recept_a"/>
    <property type="match status" value="2"/>
</dbReference>
<dbReference type="InterPro" id="IPR002172">
    <property type="entry name" value="LDrepeatLR_classA_rpt"/>
</dbReference>
<dbReference type="GeneID" id="119722463"/>
<comment type="caution">
    <text evidence="8">Lacks conserved residue(s) required for the propagation of feature annotation.</text>
</comment>
<dbReference type="RefSeq" id="XP_038048526.1">
    <property type="nucleotide sequence ID" value="XM_038192598.1"/>
</dbReference>
<dbReference type="PROSITE" id="PS50068">
    <property type="entry name" value="LDLRA_2"/>
    <property type="match status" value="2"/>
</dbReference>
<dbReference type="GO" id="GO:0012505">
    <property type="term" value="C:endomembrane system"/>
    <property type="evidence" value="ECO:0007669"/>
    <property type="project" value="UniProtKB-SubCell"/>
</dbReference>
<feature type="signal peptide" evidence="10">
    <location>
        <begin position="1"/>
        <end position="25"/>
    </location>
</feature>
<feature type="transmembrane region" description="Helical" evidence="9">
    <location>
        <begin position="297"/>
        <end position="321"/>
    </location>
</feature>
<keyword evidence="4" id="KW-0677">Repeat</keyword>
<feature type="disulfide bond" evidence="8">
    <location>
        <begin position="52"/>
        <end position="67"/>
    </location>
</feature>
<sequence>MGLPGVVATALGLVLVVTQIRTSQSFQEKSDCASDGRYMCRNGSCIPYSLKCNGAADCFGQSDELYCDKYIIEYNPFFDVRLNDSSVMQQSTVDTPETCARLCREWTPDPNDQCVAFDISVYNSYYLCKRARKGYELVPNEEEGYVHFAPDHNFPTEDNDCESDGRYTCRRGACVPHSSKCNGAHDCYGRSDELYCDEYVIEYNPFFDVRLNDSSVMRKDLVNTPNTCASLCRAWKHDPNDQCVAFDFSVYNSEFYWCRQARKGYLLVPNKGDEYILFKPDDYQPPTDKPGLSQTDIILISVFCSLGGVAIIGLLIGGWVWQSKKKRKVSRPTTEVNGDHGASIEFD</sequence>
<evidence type="ECO:0000256" key="10">
    <source>
        <dbReference type="SAM" id="SignalP"/>
    </source>
</evidence>
<organism evidence="11 12">
    <name type="scientific">Patiria miniata</name>
    <name type="common">Bat star</name>
    <name type="synonym">Asterina miniata</name>
    <dbReference type="NCBI Taxonomy" id="46514"/>
    <lineage>
        <taxon>Eukaryota</taxon>
        <taxon>Metazoa</taxon>
        <taxon>Echinodermata</taxon>
        <taxon>Eleutherozoa</taxon>
        <taxon>Asterozoa</taxon>
        <taxon>Asteroidea</taxon>
        <taxon>Valvatacea</taxon>
        <taxon>Valvatida</taxon>
        <taxon>Asterinidae</taxon>
        <taxon>Patiria</taxon>
    </lineage>
</organism>
<dbReference type="PANTHER" id="PTHR24270">
    <property type="entry name" value="LOW-DENSITY LIPOPROTEIN RECEPTOR-RELATED"/>
    <property type="match status" value="1"/>
</dbReference>
<evidence type="ECO:0000256" key="5">
    <source>
        <dbReference type="ARBA" id="ARBA00022989"/>
    </source>
</evidence>
<feature type="disulfide bond" evidence="8">
    <location>
        <begin position="181"/>
        <end position="196"/>
    </location>
</feature>
<dbReference type="InterPro" id="IPR036055">
    <property type="entry name" value="LDL_receptor-like_sf"/>
</dbReference>
<dbReference type="InterPro" id="IPR023415">
    <property type="entry name" value="LDLR_class-A_CS"/>
</dbReference>
<dbReference type="CDD" id="cd00112">
    <property type="entry name" value="LDLa"/>
    <property type="match status" value="2"/>
</dbReference>
<dbReference type="GO" id="GO:0005886">
    <property type="term" value="C:plasma membrane"/>
    <property type="evidence" value="ECO:0007669"/>
    <property type="project" value="TreeGrafter"/>
</dbReference>
<evidence type="ECO:0000256" key="3">
    <source>
        <dbReference type="ARBA" id="ARBA00022692"/>
    </source>
</evidence>
<proteinExistence type="predicted"/>
<evidence type="ECO:0000313" key="12">
    <source>
        <dbReference type="Proteomes" id="UP000887568"/>
    </source>
</evidence>
<evidence type="ECO:0000256" key="2">
    <source>
        <dbReference type="ARBA" id="ARBA00004308"/>
    </source>
</evidence>
<evidence type="ECO:0000313" key="11">
    <source>
        <dbReference type="EnsemblMetazoa" id="XP_038048526.1"/>
    </source>
</evidence>
<keyword evidence="6 9" id="KW-0472">Membrane</keyword>
<keyword evidence="5 9" id="KW-1133">Transmembrane helix</keyword>
<evidence type="ECO:0000256" key="1">
    <source>
        <dbReference type="ARBA" id="ARBA00004167"/>
    </source>
</evidence>
<dbReference type="GO" id="GO:0016192">
    <property type="term" value="P:vesicle-mediated transport"/>
    <property type="evidence" value="ECO:0007669"/>
    <property type="project" value="UniProtKB-ARBA"/>
</dbReference>
<dbReference type="PRINTS" id="PR00261">
    <property type="entry name" value="LDLRECEPTOR"/>
</dbReference>
<comment type="subcellular location">
    <subcellularLocation>
        <location evidence="2">Endomembrane system</location>
    </subcellularLocation>
    <subcellularLocation>
        <location evidence="1">Membrane</location>
        <topology evidence="1">Single-pass membrane protein</topology>
    </subcellularLocation>
</comment>
<feature type="disulfide bond" evidence="8">
    <location>
        <begin position="169"/>
        <end position="187"/>
    </location>
</feature>
<keyword evidence="3 9" id="KW-0812">Transmembrane</keyword>
<dbReference type="SMART" id="SM00192">
    <property type="entry name" value="LDLa"/>
    <property type="match status" value="2"/>
</dbReference>
<dbReference type="SUPFAM" id="SSF57424">
    <property type="entry name" value="LDL receptor-like module"/>
    <property type="match status" value="2"/>
</dbReference>
<evidence type="ECO:0000256" key="7">
    <source>
        <dbReference type="ARBA" id="ARBA00023157"/>
    </source>
</evidence>
<keyword evidence="12" id="KW-1185">Reference proteome</keyword>
<dbReference type="EnsemblMetazoa" id="XM_038192598.1">
    <property type="protein sequence ID" value="XP_038048526.1"/>
    <property type="gene ID" value="LOC119722463"/>
</dbReference>
<feature type="disulfide bond" evidence="8">
    <location>
        <begin position="40"/>
        <end position="58"/>
    </location>
</feature>
<reference evidence="11" key="1">
    <citation type="submission" date="2022-11" db="UniProtKB">
        <authorList>
            <consortium name="EnsemblMetazoa"/>
        </authorList>
    </citation>
    <scope>IDENTIFICATION</scope>
</reference>
<evidence type="ECO:0000256" key="9">
    <source>
        <dbReference type="SAM" id="Phobius"/>
    </source>
</evidence>
<keyword evidence="10" id="KW-0732">Signal</keyword>
<name>A0A913ZBV0_PATMI</name>
<evidence type="ECO:0000256" key="6">
    <source>
        <dbReference type="ARBA" id="ARBA00023136"/>
    </source>
</evidence>
<accession>A0A913ZBV0</accession>
<dbReference type="InterPro" id="IPR050685">
    <property type="entry name" value="LDLR"/>
</dbReference>